<feature type="domain" description="DUF7674" evidence="1">
    <location>
        <begin position="11"/>
        <end position="115"/>
    </location>
</feature>
<dbReference type="EMBL" id="PTRA01000001">
    <property type="protein sequence ID" value="PQA60295.1"/>
    <property type="molecule type" value="Genomic_DNA"/>
</dbReference>
<accession>A0A2S7IRF1</accession>
<evidence type="ECO:0000313" key="2">
    <source>
        <dbReference type="EMBL" id="PQA60295.1"/>
    </source>
</evidence>
<sequence>MEIRNADLVPLVRTRVPEAQGDLARISPELGPCKVMALLSELTHRFADHHDFIAVKHCFVAADELLADGSHQIRNAVCANYVYGLASLLDRHDESAEVLIHLMPLQLRSEYIRQISNSLP</sequence>
<name>A0A2S7IRF1_9BACT</name>
<evidence type="ECO:0000259" key="1">
    <source>
        <dbReference type="Pfam" id="PF24722"/>
    </source>
</evidence>
<organism evidence="2 3">
    <name type="scientific">Siphonobacter curvatus</name>
    <dbReference type="NCBI Taxonomy" id="2094562"/>
    <lineage>
        <taxon>Bacteria</taxon>
        <taxon>Pseudomonadati</taxon>
        <taxon>Bacteroidota</taxon>
        <taxon>Cytophagia</taxon>
        <taxon>Cytophagales</taxon>
        <taxon>Cytophagaceae</taxon>
        <taxon>Siphonobacter</taxon>
    </lineage>
</organism>
<dbReference type="AlphaFoldDB" id="A0A2S7IRF1"/>
<dbReference type="InterPro" id="IPR056091">
    <property type="entry name" value="DUF7674"/>
</dbReference>
<comment type="caution">
    <text evidence="2">The sequence shown here is derived from an EMBL/GenBank/DDBJ whole genome shotgun (WGS) entry which is preliminary data.</text>
</comment>
<protein>
    <recommendedName>
        <fullName evidence="1">DUF7674 domain-containing protein</fullName>
    </recommendedName>
</protein>
<proteinExistence type="predicted"/>
<reference evidence="3" key="1">
    <citation type="submission" date="2018-02" db="EMBL/GenBank/DDBJ databases">
        <title>Genome sequencing of Solimonas sp. HR-BB.</title>
        <authorList>
            <person name="Lee Y."/>
            <person name="Jeon C.O."/>
        </authorList>
    </citation>
    <scope>NUCLEOTIDE SEQUENCE [LARGE SCALE GENOMIC DNA]</scope>
    <source>
        <strain evidence="3">HR-U</strain>
    </source>
</reference>
<evidence type="ECO:0000313" key="3">
    <source>
        <dbReference type="Proteomes" id="UP000239590"/>
    </source>
</evidence>
<dbReference type="RefSeq" id="WP_104712429.1">
    <property type="nucleotide sequence ID" value="NZ_PTRA01000001.1"/>
</dbReference>
<dbReference type="OrthoDB" id="959910at2"/>
<gene>
    <name evidence="2" type="ORF">C5O19_11955</name>
</gene>
<dbReference type="Proteomes" id="UP000239590">
    <property type="component" value="Unassembled WGS sequence"/>
</dbReference>
<dbReference type="Pfam" id="PF24722">
    <property type="entry name" value="DUF7674"/>
    <property type="match status" value="1"/>
</dbReference>
<keyword evidence="3" id="KW-1185">Reference proteome</keyword>